<keyword evidence="3" id="KW-1185">Reference proteome</keyword>
<dbReference type="Gene3D" id="3.40.50.1820">
    <property type="entry name" value="alpha/beta hydrolase"/>
    <property type="match status" value="2"/>
</dbReference>
<sequence length="866" mass="98479">MTLTADSTSPAADHQSEELQVKTSSSAILRFVLLLVFSEVIVSQSIVKTLPGFPGDLPFKLETGYVAVGERDEVQLFYYFVESERNPTDDPLMLWLAGGPGCSALRAFFYEIGPFTFNYENSGGNQPTMELNPYSWTKIANIIFIDQPVGTGFSYANTSEAYLSSDTISATQTYEFLRKWLVDHPKFLNNPLYICGISYIGMVVPIIVEEIYNGNEAGNEPQMNIKGYMLGNPLTDKNRDVNSRIQYAHRVTLLSDELYKSTKANCHGEYVDVDPNNGLCTSDLQDVEKCIEKINLPQILEPLCDTSHVNLSLLRWDRSSLEENSMDPLWSLPLLPEPGCRDFIYNYATMWANDRAVQKALHIREGTITEWLHCNHSIEYSFGRSATNAYTFNVPNTVGYHRNLTNKNCRALIFSGDLDMRVPHLATEKWIKSLNLTVESGWKPWFVNNQVAGYTVSYTHNDDYSLTYATVKGAGHTSPEHKPSECLAMWLVDHPKFLNNPLYICGISYIGMVVPIIVEEIYNGNEAGNEPQMNIKGYMLGNPLTDKNRDVNSRIQYAHRVTLLSDELYKSTKANCHGEYVDVDPNNGLCTSDLQDVEKCIEKINLPQILEPLCDTSHVNLSLLRWDRSSLEENSMDPLWSLPLLPEPGCRDFIYNYATMWANDRAVQKALHIREGTITEWLHCNHSIEYSFGRSATNAYTFNVPNTVGYHRNLTNKNCRALIFSGDLDMRVPHLATEKWIKSLNLTVESGWQPWFVNNQVAGYTVSYTHNDDYSLTYATVKGAGHTSPEHKPSECLAMVDRWFAHYPLWFLSVRRRLIRATVLCRHITHQEVFVALEGLQHSLLNRCGMLNKESKKMFQLELYRG</sequence>
<organism evidence="2 3">
    <name type="scientific">Ilex paraguariensis</name>
    <name type="common">yerba mate</name>
    <dbReference type="NCBI Taxonomy" id="185542"/>
    <lineage>
        <taxon>Eukaryota</taxon>
        <taxon>Viridiplantae</taxon>
        <taxon>Streptophyta</taxon>
        <taxon>Embryophyta</taxon>
        <taxon>Tracheophyta</taxon>
        <taxon>Spermatophyta</taxon>
        <taxon>Magnoliopsida</taxon>
        <taxon>eudicotyledons</taxon>
        <taxon>Gunneridae</taxon>
        <taxon>Pentapetalae</taxon>
        <taxon>asterids</taxon>
        <taxon>campanulids</taxon>
        <taxon>Aquifoliales</taxon>
        <taxon>Aquifoliaceae</taxon>
        <taxon>Ilex</taxon>
    </lineage>
</organism>
<comment type="similarity">
    <text evidence="1">Belongs to the peptidase S10 family.</text>
</comment>
<dbReference type="PANTHER" id="PTHR11802:SF224">
    <property type="entry name" value="SERINE CARBOXYPEPTIDASE-LIKE 7 ISOFORM X1"/>
    <property type="match status" value="1"/>
</dbReference>
<dbReference type="Pfam" id="PF00450">
    <property type="entry name" value="Peptidase_S10"/>
    <property type="match status" value="1"/>
</dbReference>
<dbReference type="PRINTS" id="PR00724">
    <property type="entry name" value="CRBOXYPTASEC"/>
</dbReference>
<evidence type="ECO:0000313" key="3">
    <source>
        <dbReference type="Proteomes" id="UP001642360"/>
    </source>
</evidence>
<dbReference type="Proteomes" id="UP001642360">
    <property type="component" value="Unassembled WGS sequence"/>
</dbReference>
<dbReference type="EMBL" id="CAUOFW020002602">
    <property type="protein sequence ID" value="CAK9154931.1"/>
    <property type="molecule type" value="Genomic_DNA"/>
</dbReference>
<evidence type="ECO:0000313" key="2">
    <source>
        <dbReference type="EMBL" id="CAK9154931.1"/>
    </source>
</evidence>
<dbReference type="PANTHER" id="PTHR11802">
    <property type="entry name" value="SERINE PROTEASE FAMILY S10 SERINE CARBOXYPEPTIDASE"/>
    <property type="match status" value="1"/>
</dbReference>
<protein>
    <submittedName>
        <fullName evidence="2">Uncharacterized protein</fullName>
    </submittedName>
</protein>
<dbReference type="Gene3D" id="3.40.50.12670">
    <property type="match status" value="1"/>
</dbReference>
<dbReference type="InterPro" id="IPR029058">
    <property type="entry name" value="AB_hydrolase_fold"/>
</dbReference>
<comment type="caution">
    <text evidence="2">The sequence shown here is derived from an EMBL/GenBank/DDBJ whole genome shotgun (WGS) entry which is preliminary data.</text>
</comment>
<dbReference type="FunFam" id="3.40.50.1820:FF:000072">
    <property type="entry name" value="Serine carboxypeptidase-like 19"/>
    <property type="match status" value="1"/>
</dbReference>
<proteinExistence type="inferred from homology"/>
<reference evidence="2 3" key="1">
    <citation type="submission" date="2024-02" db="EMBL/GenBank/DDBJ databases">
        <authorList>
            <person name="Vignale AGUSTIN F."/>
            <person name="Sosa J E."/>
            <person name="Modenutti C."/>
        </authorList>
    </citation>
    <scope>NUCLEOTIDE SEQUENCE [LARGE SCALE GENOMIC DNA]</scope>
</reference>
<dbReference type="AlphaFoldDB" id="A0ABC8SFS6"/>
<dbReference type="InterPro" id="IPR001563">
    <property type="entry name" value="Peptidase_S10"/>
</dbReference>
<accession>A0ABC8SFS6</accession>
<gene>
    <name evidence="2" type="ORF">ILEXP_LOCUS23287</name>
</gene>
<dbReference type="SUPFAM" id="SSF53474">
    <property type="entry name" value="alpha/beta-Hydrolases"/>
    <property type="match status" value="2"/>
</dbReference>
<dbReference type="FunFam" id="3.40.50.12670:FF:000002">
    <property type="entry name" value="Carboxypeptidase"/>
    <property type="match status" value="2"/>
</dbReference>
<evidence type="ECO:0000256" key="1">
    <source>
        <dbReference type="ARBA" id="ARBA00009431"/>
    </source>
</evidence>
<name>A0ABC8SFS6_9AQUA</name>